<dbReference type="STRING" id="52838.A0A4S8K6T0"/>
<name>A0A4S8K6T0_MUSBA</name>
<comment type="caution">
    <text evidence="2">The sequence shown here is derived from an EMBL/GenBank/DDBJ whole genome shotgun (WGS) entry which is preliminary data.</text>
</comment>
<dbReference type="EMBL" id="PYDT01000002">
    <property type="protein sequence ID" value="THU70624.1"/>
    <property type="molecule type" value="Genomic_DNA"/>
</dbReference>
<dbReference type="Proteomes" id="UP000317650">
    <property type="component" value="Chromosome 8"/>
</dbReference>
<accession>A0A4S8K6T0</accession>
<dbReference type="AlphaFoldDB" id="A0A4S8K6T0"/>
<feature type="compositionally biased region" description="Low complexity" evidence="1">
    <location>
        <begin position="181"/>
        <end position="193"/>
    </location>
</feature>
<proteinExistence type="predicted"/>
<sequence length="314" mass="33058">MDGTAKRESHLSSALTSVEGGVQDACGDACSIRLEPLCESDPSTVPEKISVSHVLAVHWFEGSHLVHMNWELLEAVERESSIRLDRATTTTNFHHPVHADFNLQHVGSLDHLQYLVFSTNSNAPSVGLTSSSAPKGDDEIAPATVVANPSSPITNPGGDSAESIALLTSGTNSNPSRLLTSSPSKPAGQSSSANQDGPEPSDFQSFSESLKSRLNAVSPRYKESIAKSTKGRRERLFSRRSSVADIGCEVGDKLVLELLPCQNNGAPGTFSSHSAAVHSDMEPGNNGVIANRAETSPNNGTTFATSGAVKGVRS</sequence>
<organism evidence="2 3">
    <name type="scientific">Musa balbisiana</name>
    <name type="common">Banana</name>
    <dbReference type="NCBI Taxonomy" id="52838"/>
    <lineage>
        <taxon>Eukaryota</taxon>
        <taxon>Viridiplantae</taxon>
        <taxon>Streptophyta</taxon>
        <taxon>Embryophyta</taxon>
        <taxon>Tracheophyta</taxon>
        <taxon>Spermatophyta</taxon>
        <taxon>Magnoliopsida</taxon>
        <taxon>Liliopsida</taxon>
        <taxon>Zingiberales</taxon>
        <taxon>Musaceae</taxon>
        <taxon>Musa</taxon>
    </lineage>
</organism>
<reference evidence="2 3" key="1">
    <citation type="journal article" date="2019" name="Nat. Plants">
        <title>Genome sequencing of Musa balbisiana reveals subgenome evolution and function divergence in polyploid bananas.</title>
        <authorList>
            <person name="Yao X."/>
        </authorList>
    </citation>
    <scope>NUCLEOTIDE SEQUENCE [LARGE SCALE GENOMIC DNA]</scope>
    <source>
        <strain evidence="3">cv. DH-PKW</strain>
        <tissue evidence="2">Leaves</tissue>
    </source>
</reference>
<feature type="region of interest" description="Disordered" evidence="1">
    <location>
        <begin position="272"/>
        <end position="314"/>
    </location>
</feature>
<feature type="region of interest" description="Disordered" evidence="1">
    <location>
        <begin position="146"/>
        <end position="209"/>
    </location>
</feature>
<evidence type="ECO:0000313" key="2">
    <source>
        <dbReference type="EMBL" id="THU70624.1"/>
    </source>
</evidence>
<feature type="compositionally biased region" description="Polar residues" evidence="1">
    <location>
        <begin position="166"/>
        <end position="180"/>
    </location>
</feature>
<feature type="compositionally biased region" description="Polar residues" evidence="1">
    <location>
        <begin position="293"/>
        <end position="305"/>
    </location>
</feature>
<evidence type="ECO:0000313" key="3">
    <source>
        <dbReference type="Proteomes" id="UP000317650"/>
    </source>
</evidence>
<protein>
    <submittedName>
        <fullName evidence="2">Uncharacterized protein</fullName>
    </submittedName>
</protein>
<keyword evidence="3" id="KW-1185">Reference proteome</keyword>
<gene>
    <name evidence="2" type="ORF">C4D60_Mb08t26950</name>
</gene>
<evidence type="ECO:0000256" key="1">
    <source>
        <dbReference type="SAM" id="MobiDB-lite"/>
    </source>
</evidence>